<gene>
    <name evidence="1" type="ORF">HMPREF9333_02247</name>
</gene>
<name>G5GL02_9FIRM</name>
<sequence>MSENIDKAAAKSDQNSIGNVIRIIDEFSLIINVGRSKINKGDIVQVYENCGTIYDIDGTKLSDYEFVKDELVVSEVHEKYAICKNHKHKNIAPLALQLPPQLVPTLSQEPLNIDYNEINPFTPTDVLVHVGDTVKLV</sequence>
<dbReference type="OrthoDB" id="426158at2"/>
<dbReference type="RefSeq" id="WP_005542285.1">
    <property type="nucleotide sequence ID" value="NZ_JH378844.1"/>
</dbReference>
<dbReference type="Proteomes" id="UP000003011">
    <property type="component" value="Unassembled WGS sequence"/>
</dbReference>
<evidence type="ECO:0008006" key="3">
    <source>
        <dbReference type="Google" id="ProtNLM"/>
    </source>
</evidence>
<protein>
    <recommendedName>
        <fullName evidence="3">Flagellar assembly protein T C-terminal domain-containing protein</fullName>
    </recommendedName>
</protein>
<keyword evidence="2" id="KW-1185">Reference proteome</keyword>
<proteinExistence type="predicted"/>
<accession>G5GL02</accession>
<dbReference type="HOGENOM" id="CLU_1862498_0_0_9"/>
<reference evidence="1 2" key="1">
    <citation type="submission" date="2011-08" db="EMBL/GenBank/DDBJ databases">
        <title>The Genome Sequence of Johnsonella ignava ATCC 51276.</title>
        <authorList>
            <consortium name="The Broad Institute Genome Sequencing Platform"/>
            <person name="Earl A."/>
            <person name="Ward D."/>
            <person name="Feldgarden M."/>
            <person name="Gevers D."/>
            <person name="Izard J."/>
            <person name="Blanton J.M."/>
            <person name="Baranova O.V."/>
            <person name="Dewhirst F.E."/>
            <person name="Young S.K."/>
            <person name="Zeng Q."/>
            <person name="Gargeya S."/>
            <person name="Fitzgerald M."/>
            <person name="Haas B."/>
            <person name="Abouelleil A."/>
            <person name="Alvarado L."/>
            <person name="Arachchi H.M."/>
            <person name="Berlin A."/>
            <person name="Brown A."/>
            <person name="Chapman S.B."/>
            <person name="Chen Z."/>
            <person name="Dunbar C."/>
            <person name="Freedman E."/>
            <person name="Gearin G."/>
            <person name="Gellesch M."/>
            <person name="Goldberg J."/>
            <person name="Griggs A."/>
            <person name="Gujja S."/>
            <person name="Heiman D."/>
            <person name="Howarth C."/>
            <person name="Larson L."/>
            <person name="Lui A."/>
            <person name="MacDonald P.J.P."/>
            <person name="Montmayeur A."/>
            <person name="Murphy C."/>
            <person name="Neiman D."/>
            <person name="Pearson M."/>
            <person name="Priest M."/>
            <person name="Roberts A."/>
            <person name="Saif S."/>
            <person name="Shea T."/>
            <person name="Shenoy N."/>
            <person name="Sisk P."/>
            <person name="Stolte C."/>
            <person name="Sykes S."/>
            <person name="Wortman J."/>
            <person name="Nusbaum C."/>
            <person name="Birren B."/>
        </authorList>
    </citation>
    <scope>NUCLEOTIDE SEQUENCE [LARGE SCALE GENOMIC DNA]</scope>
    <source>
        <strain evidence="1 2">ATCC 51276</strain>
    </source>
</reference>
<dbReference type="AlphaFoldDB" id="G5GL02"/>
<comment type="caution">
    <text evidence="1">The sequence shown here is derived from an EMBL/GenBank/DDBJ whole genome shotgun (WGS) entry which is preliminary data.</text>
</comment>
<dbReference type="EMBL" id="ACZL01000052">
    <property type="protein sequence ID" value="EHI54605.1"/>
    <property type="molecule type" value="Genomic_DNA"/>
</dbReference>
<organism evidence="1 2">
    <name type="scientific">Johnsonella ignava ATCC 51276</name>
    <dbReference type="NCBI Taxonomy" id="679200"/>
    <lineage>
        <taxon>Bacteria</taxon>
        <taxon>Bacillati</taxon>
        <taxon>Bacillota</taxon>
        <taxon>Clostridia</taxon>
        <taxon>Lachnospirales</taxon>
        <taxon>Lachnospiraceae</taxon>
        <taxon>Johnsonella</taxon>
    </lineage>
</organism>
<evidence type="ECO:0000313" key="1">
    <source>
        <dbReference type="EMBL" id="EHI54605.1"/>
    </source>
</evidence>
<evidence type="ECO:0000313" key="2">
    <source>
        <dbReference type="Proteomes" id="UP000003011"/>
    </source>
</evidence>